<feature type="transmembrane region" description="Helical" evidence="1">
    <location>
        <begin position="12"/>
        <end position="30"/>
    </location>
</feature>
<evidence type="ECO:0008006" key="3">
    <source>
        <dbReference type="Google" id="ProtNLM"/>
    </source>
</evidence>
<dbReference type="Pfam" id="PF07155">
    <property type="entry name" value="ECF-ribofla_trS"/>
    <property type="match status" value="1"/>
</dbReference>
<feature type="transmembrane region" description="Helical" evidence="1">
    <location>
        <begin position="163"/>
        <end position="182"/>
    </location>
</feature>
<feature type="transmembrane region" description="Helical" evidence="1">
    <location>
        <begin position="227"/>
        <end position="248"/>
    </location>
</feature>
<accession>A0A7J2U6A7</accession>
<dbReference type="EMBL" id="DSEU01000070">
    <property type="protein sequence ID" value="HEM67867.1"/>
    <property type="molecule type" value="Genomic_DNA"/>
</dbReference>
<feature type="transmembrane region" description="Helical" evidence="1">
    <location>
        <begin position="73"/>
        <end position="96"/>
    </location>
</feature>
<reference evidence="2" key="1">
    <citation type="journal article" date="2020" name="mSystems">
        <title>Genome- and Community-Level Interaction Insights into Carbon Utilization and Element Cycling Functions of Hydrothermarchaeota in Hydrothermal Sediment.</title>
        <authorList>
            <person name="Zhou Z."/>
            <person name="Liu Y."/>
            <person name="Xu W."/>
            <person name="Pan J."/>
            <person name="Luo Z.H."/>
            <person name="Li M."/>
        </authorList>
    </citation>
    <scope>NUCLEOTIDE SEQUENCE [LARGE SCALE GENOMIC DNA]</scope>
    <source>
        <strain evidence="2">SpSt-125</strain>
    </source>
</reference>
<protein>
    <recommendedName>
        <fullName evidence="3">ECF transporter S component</fullName>
    </recommendedName>
</protein>
<keyword evidence="1" id="KW-0812">Transmembrane</keyword>
<evidence type="ECO:0000313" key="2">
    <source>
        <dbReference type="EMBL" id="HEM67867.1"/>
    </source>
</evidence>
<keyword evidence="1" id="KW-0472">Membrane</keyword>
<dbReference type="GO" id="GO:0016020">
    <property type="term" value="C:membrane"/>
    <property type="evidence" value="ECO:0007669"/>
    <property type="project" value="InterPro"/>
</dbReference>
<organism evidence="2">
    <name type="scientific">Ignisphaera aggregans</name>
    <dbReference type="NCBI Taxonomy" id="334771"/>
    <lineage>
        <taxon>Archaea</taxon>
        <taxon>Thermoproteota</taxon>
        <taxon>Thermoprotei</taxon>
        <taxon>Desulfurococcales</taxon>
        <taxon>Desulfurococcaceae</taxon>
        <taxon>Ignisphaera</taxon>
    </lineage>
</organism>
<keyword evidence="1" id="KW-1133">Transmembrane helix</keyword>
<sequence length="256" mass="27538">MRRTSISALLRVVLYTIITFVATVLLTVETPATGGYFNLGEAAIYVIAYLAPPLLTAISSGLGPALADLVLGYWYFAPATFLIKFCEGLTVSKLLGFLRSGKGRGLATVIRVIALLLGLGLTYTVINLSFGGGASSIELSWTPTAILGIAIPIPHLRVEISSYIWIAVAIAFITIVLLYVVLLWGKPYAIAMAVGGMIMVTGYFLYEYFVSNPIILHRDPIGAIFEIPVNIGQFVAGVVLAYPVVQFIEKARSSRS</sequence>
<feature type="transmembrane region" description="Helical" evidence="1">
    <location>
        <begin position="42"/>
        <end position="67"/>
    </location>
</feature>
<evidence type="ECO:0000256" key="1">
    <source>
        <dbReference type="SAM" id="Phobius"/>
    </source>
</evidence>
<name>A0A7J2U6A7_9CREN</name>
<feature type="transmembrane region" description="Helical" evidence="1">
    <location>
        <begin position="188"/>
        <end position="206"/>
    </location>
</feature>
<dbReference type="PANTHER" id="PTHR37815">
    <property type="entry name" value="UPF0397 PROTEIN BC_2624-RELATED"/>
    <property type="match status" value="1"/>
</dbReference>
<feature type="transmembrane region" description="Helical" evidence="1">
    <location>
        <begin position="132"/>
        <end position="151"/>
    </location>
</feature>
<dbReference type="PANTHER" id="PTHR37815:SF3">
    <property type="entry name" value="UPF0397 PROTEIN SPR0429"/>
    <property type="match status" value="1"/>
</dbReference>
<dbReference type="Gene3D" id="1.10.1760.20">
    <property type="match status" value="1"/>
</dbReference>
<gene>
    <name evidence="2" type="ORF">ENO26_09955</name>
</gene>
<comment type="caution">
    <text evidence="2">The sequence shown here is derived from an EMBL/GenBank/DDBJ whole genome shotgun (WGS) entry which is preliminary data.</text>
</comment>
<feature type="transmembrane region" description="Helical" evidence="1">
    <location>
        <begin position="108"/>
        <end position="126"/>
    </location>
</feature>
<dbReference type="InterPro" id="IPR009825">
    <property type="entry name" value="ECF_substrate-spec-like"/>
</dbReference>
<dbReference type="AlphaFoldDB" id="A0A7J2U6A7"/>
<proteinExistence type="predicted"/>